<comment type="caution">
    <text evidence="4">The sequence shown here is derived from an EMBL/GenBank/DDBJ whole genome shotgun (WGS) entry which is preliminary data.</text>
</comment>
<feature type="domain" description="Protein FecR C-terminal" evidence="3">
    <location>
        <begin position="259"/>
        <end position="326"/>
    </location>
</feature>
<evidence type="ECO:0000313" key="5">
    <source>
        <dbReference type="Proteomes" id="UP000676386"/>
    </source>
</evidence>
<dbReference type="EMBL" id="JAGTXB010000017">
    <property type="protein sequence ID" value="MBS0030711.1"/>
    <property type="molecule type" value="Genomic_DNA"/>
</dbReference>
<dbReference type="Gene3D" id="3.55.50.30">
    <property type="match status" value="1"/>
</dbReference>
<gene>
    <name evidence="4" type="ORF">KE626_25520</name>
</gene>
<dbReference type="InterPro" id="IPR006860">
    <property type="entry name" value="FecR"/>
</dbReference>
<protein>
    <submittedName>
        <fullName evidence="4">FecR domain-containing protein</fullName>
    </submittedName>
</protein>
<keyword evidence="1" id="KW-0472">Membrane</keyword>
<dbReference type="Pfam" id="PF16344">
    <property type="entry name" value="FecR_C"/>
    <property type="match status" value="1"/>
</dbReference>
<dbReference type="PIRSF" id="PIRSF018266">
    <property type="entry name" value="FecR"/>
    <property type="match status" value="1"/>
</dbReference>
<dbReference type="PANTHER" id="PTHR30273">
    <property type="entry name" value="PERIPLASMIC SIGNAL SENSOR AND SIGMA FACTOR ACTIVATOR FECR-RELATED"/>
    <property type="match status" value="1"/>
</dbReference>
<keyword evidence="1" id="KW-0812">Transmembrane</keyword>
<dbReference type="Pfam" id="PF04773">
    <property type="entry name" value="FecR"/>
    <property type="match status" value="1"/>
</dbReference>
<evidence type="ECO:0000256" key="1">
    <source>
        <dbReference type="SAM" id="Phobius"/>
    </source>
</evidence>
<dbReference type="RefSeq" id="WP_211975851.1">
    <property type="nucleotide sequence ID" value="NZ_CBFHAM010000035.1"/>
</dbReference>
<dbReference type="Proteomes" id="UP000676386">
    <property type="component" value="Unassembled WGS sequence"/>
</dbReference>
<dbReference type="PANTHER" id="PTHR30273:SF2">
    <property type="entry name" value="PROTEIN FECR"/>
    <property type="match status" value="1"/>
</dbReference>
<name>A0ABS5J6L7_9BACT</name>
<dbReference type="InterPro" id="IPR012373">
    <property type="entry name" value="Ferrdict_sens_TM"/>
</dbReference>
<keyword evidence="1" id="KW-1133">Transmembrane helix</keyword>
<accession>A0ABS5J6L7</accession>
<organism evidence="4 5">
    <name type="scientific">Chitinophaga hostae</name>
    <dbReference type="NCBI Taxonomy" id="2831022"/>
    <lineage>
        <taxon>Bacteria</taxon>
        <taxon>Pseudomonadati</taxon>
        <taxon>Bacteroidota</taxon>
        <taxon>Chitinophagia</taxon>
        <taxon>Chitinophagales</taxon>
        <taxon>Chitinophagaceae</taxon>
        <taxon>Chitinophaga</taxon>
    </lineage>
</organism>
<evidence type="ECO:0000313" key="4">
    <source>
        <dbReference type="EMBL" id="MBS0030711.1"/>
    </source>
</evidence>
<keyword evidence="5" id="KW-1185">Reference proteome</keyword>
<proteinExistence type="predicted"/>
<feature type="domain" description="FecR protein" evidence="2">
    <location>
        <begin position="130"/>
        <end position="219"/>
    </location>
</feature>
<dbReference type="Gene3D" id="2.60.120.1440">
    <property type="match status" value="1"/>
</dbReference>
<reference evidence="4 5" key="1">
    <citation type="submission" date="2021-04" db="EMBL/GenBank/DDBJ databases">
        <title>Chitinophaga sp. nov., isolated from the rhizosphere soil.</title>
        <authorList>
            <person name="He S."/>
        </authorList>
    </citation>
    <scope>NUCLEOTIDE SEQUENCE [LARGE SCALE GENOMIC DNA]</scope>
    <source>
        <strain evidence="4 5">2R12</strain>
    </source>
</reference>
<evidence type="ECO:0000259" key="3">
    <source>
        <dbReference type="Pfam" id="PF16344"/>
    </source>
</evidence>
<evidence type="ECO:0000259" key="2">
    <source>
        <dbReference type="Pfam" id="PF04773"/>
    </source>
</evidence>
<feature type="transmembrane region" description="Helical" evidence="1">
    <location>
        <begin position="89"/>
        <end position="108"/>
    </location>
</feature>
<dbReference type="InterPro" id="IPR032508">
    <property type="entry name" value="FecR_C"/>
</dbReference>
<sequence>MNLQLFTAEDFMLNDSFVRYCLQSNDEDVAFWNDWIARNPHKKAETDQAKEWVLRLGMGLTPDEKQEEFRKLRALIETGDSRRHRFSKYLPYVAAAVLLTCVAVTWIWKTPAHNTVATSAMTYTTWKADSVRKQVLLADGSTVILNRNSVLRVPDNYNQEERHLILEGEAWYEVAKKENCPFTVTAGKTTVQALGTVFKVRAYGFDSSVMVSLISGKVRVQAAKETKELSPDQYVKAVNGQLLSGIFDAAREQDWRNGKLYFKDASLEELAKLLEFWYGIKVHITPGNYQPIHFNGEFVNKPLPAVLASISYITNLKIAVSKGELYINH</sequence>